<evidence type="ECO:0000313" key="9">
    <source>
        <dbReference type="EMBL" id="GAA1617317.1"/>
    </source>
</evidence>
<feature type="domain" description="Large ribosomal subunit protein bL25 L25" evidence="7">
    <location>
        <begin position="6"/>
        <end position="91"/>
    </location>
</feature>
<dbReference type="PANTHER" id="PTHR33284">
    <property type="entry name" value="RIBOSOMAL PROTEIN L25/GLN-TRNA SYNTHETASE, ANTI-CODON-BINDING DOMAIN-CONTAINING PROTEIN"/>
    <property type="match status" value="1"/>
</dbReference>
<dbReference type="GO" id="GO:0005840">
    <property type="term" value="C:ribosome"/>
    <property type="evidence" value="ECO:0007669"/>
    <property type="project" value="UniProtKB-KW"/>
</dbReference>
<feature type="compositionally biased region" description="Acidic residues" evidence="6">
    <location>
        <begin position="187"/>
        <end position="203"/>
    </location>
</feature>
<evidence type="ECO:0000259" key="8">
    <source>
        <dbReference type="Pfam" id="PF14693"/>
    </source>
</evidence>
<proteinExistence type="inferred from homology"/>
<name>A0ABP4QU55_9ACTN</name>
<dbReference type="InterPro" id="IPR029751">
    <property type="entry name" value="Ribosomal_L25_dom"/>
</dbReference>
<dbReference type="SUPFAM" id="SSF50715">
    <property type="entry name" value="Ribosomal protein L25-like"/>
    <property type="match status" value="1"/>
</dbReference>
<evidence type="ECO:0000259" key="7">
    <source>
        <dbReference type="Pfam" id="PF01386"/>
    </source>
</evidence>
<dbReference type="PANTHER" id="PTHR33284:SF1">
    <property type="entry name" value="RIBOSOMAL PROTEIN L25_GLN-TRNA SYNTHETASE, ANTI-CODON-BINDING DOMAIN-CONTAINING PROTEIN"/>
    <property type="match status" value="1"/>
</dbReference>
<evidence type="ECO:0000256" key="2">
    <source>
        <dbReference type="ARBA" id="ARBA00022884"/>
    </source>
</evidence>
<keyword evidence="4 5" id="KW-0687">Ribonucleoprotein</keyword>
<accession>A0ABP4QU55</accession>
<comment type="subunit">
    <text evidence="5">Part of the 50S ribosomal subunit; part of the 5S rRNA/L5/L18/L25 subcomplex. Contacts the 5S rRNA. Binds to the 5S rRNA independently of L5 and L18.</text>
</comment>
<dbReference type="Pfam" id="PF14693">
    <property type="entry name" value="Ribosomal_TL5_C"/>
    <property type="match status" value="1"/>
</dbReference>
<keyword evidence="10" id="KW-1185">Reference proteome</keyword>
<dbReference type="InterPro" id="IPR037121">
    <property type="entry name" value="Ribosomal_bL25_C"/>
</dbReference>
<evidence type="ECO:0000256" key="4">
    <source>
        <dbReference type="ARBA" id="ARBA00023274"/>
    </source>
</evidence>
<dbReference type="Pfam" id="PF01386">
    <property type="entry name" value="Ribosomal_L25p"/>
    <property type="match status" value="1"/>
</dbReference>
<evidence type="ECO:0000256" key="6">
    <source>
        <dbReference type="SAM" id="MobiDB-lite"/>
    </source>
</evidence>
<dbReference type="CDD" id="cd00495">
    <property type="entry name" value="Ribosomal_L25_TL5_CTC"/>
    <property type="match status" value="1"/>
</dbReference>
<dbReference type="EMBL" id="BAAAOS010000068">
    <property type="protein sequence ID" value="GAA1617317.1"/>
    <property type="molecule type" value="Genomic_DNA"/>
</dbReference>
<reference evidence="10" key="1">
    <citation type="journal article" date="2019" name="Int. J. Syst. Evol. Microbiol.">
        <title>The Global Catalogue of Microorganisms (GCM) 10K type strain sequencing project: providing services to taxonomists for standard genome sequencing and annotation.</title>
        <authorList>
            <consortium name="The Broad Institute Genomics Platform"/>
            <consortium name="The Broad Institute Genome Sequencing Center for Infectious Disease"/>
            <person name="Wu L."/>
            <person name="Ma J."/>
        </authorList>
    </citation>
    <scope>NUCLEOTIDE SEQUENCE [LARGE SCALE GENOMIC DNA]</scope>
    <source>
        <strain evidence="10">JCM 14969</strain>
    </source>
</reference>
<comment type="similarity">
    <text evidence="5">Belongs to the bacterial ribosomal protein bL25 family. CTC subfamily.</text>
</comment>
<evidence type="ECO:0000256" key="5">
    <source>
        <dbReference type="HAMAP-Rule" id="MF_01334"/>
    </source>
</evidence>
<dbReference type="NCBIfam" id="TIGR00731">
    <property type="entry name" value="bL25_bact_ctc"/>
    <property type="match status" value="1"/>
</dbReference>
<dbReference type="InterPro" id="IPR020056">
    <property type="entry name" value="Rbsml_bL25/Gln-tRNA_synth_N"/>
</dbReference>
<keyword evidence="1 5" id="KW-0699">rRNA-binding</keyword>
<dbReference type="Proteomes" id="UP001500393">
    <property type="component" value="Unassembled WGS sequence"/>
</dbReference>
<keyword evidence="3 5" id="KW-0689">Ribosomal protein</keyword>
<dbReference type="InterPro" id="IPR020057">
    <property type="entry name" value="Ribosomal_bL25_b-dom"/>
</dbReference>
<keyword evidence="2 5" id="KW-0694">RNA-binding</keyword>
<dbReference type="HAMAP" id="MF_01334">
    <property type="entry name" value="Ribosomal_bL25_CTC"/>
    <property type="match status" value="1"/>
</dbReference>
<dbReference type="Gene3D" id="2.170.120.20">
    <property type="entry name" value="Ribosomal protein L25, beta domain"/>
    <property type="match status" value="1"/>
</dbReference>
<dbReference type="RefSeq" id="WP_344222381.1">
    <property type="nucleotide sequence ID" value="NZ_BAAAOS010000068.1"/>
</dbReference>
<organism evidence="9 10">
    <name type="scientific">Kribbella sancticallisti</name>
    <dbReference type="NCBI Taxonomy" id="460087"/>
    <lineage>
        <taxon>Bacteria</taxon>
        <taxon>Bacillati</taxon>
        <taxon>Actinomycetota</taxon>
        <taxon>Actinomycetes</taxon>
        <taxon>Propionibacteriales</taxon>
        <taxon>Kribbellaceae</taxon>
        <taxon>Kribbella</taxon>
    </lineage>
</organism>
<protein>
    <recommendedName>
        <fullName evidence="5">Large ribosomal subunit protein bL25</fullName>
    </recommendedName>
    <alternativeName>
        <fullName evidence="5">General stress protein CTC</fullName>
    </alternativeName>
</protein>
<dbReference type="NCBIfam" id="NF004131">
    <property type="entry name" value="PRK05618.2-1"/>
    <property type="match status" value="1"/>
</dbReference>
<comment type="function">
    <text evidence="5">This is one of the proteins that binds to the 5S RNA in the ribosome where it forms part of the central protuberance.</text>
</comment>
<feature type="region of interest" description="Disordered" evidence="6">
    <location>
        <begin position="187"/>
        <end position="215"/>
    </location>
</feature>
<gene>
    <name evidence="5" type="primary">rplY</name>
    <name evidence="5" type="synonym">ctc</name>
    <name evidence="9" type="ORF">GCM10009789_84090</name>
</gene>
<dbReference type="InterPro" id="IPR011035">
    <property type="entry name" value="Ribosomal_bL25/Gln-tRNA_synth"/>
</dbReference>
<evidence type="ECO:0000256" key="1">
    <source>
        <dbReference type="ARBA" id="ARBA00022730"/>
    </source>
</evidence>
<sequence>MAEVKIHAESRTEFGKGAARRIRRDHKVPAVLYGHGTDPVHITLPGHDTMLALKTANALLLIEVEGSESLLALPKQVQRDPIKNTIEHVDLVIVKRGEKVQVDIAVHLEGDAVSETLVVLEHPTVLVEAEATHIPDGVTVSVEGLDAGAQIHASDLKLPAGTTLAIEPDTLIVNVTAAQTAEQADAEMAEAEAEAGIERDEPEVASNETVAAAAE</sequence>
<dbReference type="InterPro" id="IPR020930">
    <property type="entry name" value="Ribosomal_uL5_bac-type"/>
</dbReference>
<feature type="domain" description="Large ribosomal subunit protein bL25 beta" evidence="8">
    <location>
        <begin position="99"/>
        <end position="178"/>
    </location>
</feature>
<comment type="caution">
    <text evidence="9">The sequence shown here is derived from an EMBL/GenBank/DDBJ whole genome shotgun (WGS) entry which is preliminary data.</text>
</comment>
<dbReference type="InterPro" id="IPR001021">
    <property type="entry name" value="Ribosomal_bL25_long"/>
</dbReference>
<dbReference type="Gene3D" id="2.40.240.10">
    <property type="entry name" value="Ribosomal Protein L25, Chain P"/>
    <property type="match status" value="1"/>
</dbReference>
<evidence type="ECO:0000313" key="10">
    <source>
        <dbReference type="Proteomes" id="UP001500393"/>
    </source>
</evidence>
<evidence type="ECO:0000256" key="3">
    <source>
        <dbReference type="ARBA" id="ARBA00022980"/>
    </source>
</evidence>